<dbReference type="Proteomes" id="UP000703269">
    <property type="component" value="Unassembled WGS sequence"/>
</dbReference>
<dbReference type="OrthoDB" id="5550464at2759"/>
<organism evidence="3 4">
    <name type="scientific">Phanerochaete sordida</name>
    <dbReference type="NCBI Taxonomy" id="48140"/>
    <lineage>
        <taxon>Eukaryota</taxon>
        <taxon>Fungi</taxon>
        <taxon>Dikarya</taxon>
        <taxon>Basidiomycota</taxon>
        <taxon>Agaricomycotina</taxon>
        <taxon>Agaricomycetes</taxon>
        <taxon>Polyporales</taxon>
        <taxon>Phanerochaetaceae</taxon>
        <taxon>Phanerochaete</taxon>
    </lineage>
</organism>
<comment type="caution">
    <text evidence="3">The sequence shown here is derived from an EMBL/GenBank/DDBJ whole genome shotgun (WGS) entry which is preliminary data.</text>
</comment>
<dbReference type="Pfam" id="PF01774">
    <property type="entry name" value="UreD"/>
    <property type="match status" value="1"/>
</dbReference>
<accession>A0A9P3G0K9</accession>
<protein>
    <submittedName>
        <fullName evidence="3">Urease accessory protein UreD</fullName>
    </submittedName>
</protein>
<comment type="similarity">
    <text evidence="1">Belongs to the UreD family.</text>
</comment>
<name>A0A9P3G0K9_9APHY</name>
<dbReference type="EMBL" id="BPQB01000003">
    <property type="protein sequence ID" value="GJE85745.1"/>
    <property type="molecule type" value="Genomic_DNA"/>
</dbReference>
<dbReference type="PANTHER" id="PTHR33643:SF1">
    <property type="entry name" value="UREASE ACCESSORY PROTEIN D"/>
    <property type="match status" value="1"/>
</dbReference>
<evidence type="ECO:0000256" key="2">
    <source>
        <dbReference type="ARBA" id="ARBA00023186"/>
    </source>
</evidence>
<dbReference type="HAMAP" id="MF_01384">
    <property type="entry name" value="UreD"/>
    <property type="match status" value="1"/>
</dbReference>
<evidence type="ECO:0000313" key="3">
    <source>
        <dbReference type="EMBL" id="GJE85745.1"/>
    </source>
</evidence>
<sequence>MSTVEKVAAGKGRIHVRSDGNEAVLSELSYSYPLKLLSPRLAPSNVAIVYCLTYGGGLVHGDGVDLEVDVKDRTSLVLLTQGSTKVFKTRPGHRHAHPGKANRPSAETSQRMTVTVGAGSTLFLLPDPVTCFRSASYSQIQTFRLATDASAVLLDWITSGRKSLGEDWVFSKYLSVNEVFVAGRRVARDAMLLEEDHGGTTALPPRSLADRLAPYSCYATLILYGPKTAGTIKHLSESFVAITVFKHASRPSTVWSLTLLDGGRGCVLRVAAQTAEDVRTWLGEALRPLCDLIGTDVYDRTFGR</sequence>
<gene>
    <name evidence="3" type="ORF">PsYK624_018240</name>
</gene>
<proteinExistence type="inferred from homology"/>
<dbReference type="InterPro" id="IPR002669">
    <property type="entry name" value="UreD"/>
</dbReference>
<dbReference type="AlphaFoldDB" id="A0A9P3G0K9"/>
<keyword evidence="4" id="KW-1185">Reference proteome</keyword>
<reference evidence="3 4" key="1">
    <citation type="submission" date="2021-08" db="EMBL/GenBank/DDBJ databases">
        <title>Draft Genome Sequence of Phanerochaete sordida strain YK-624.</title>
        <authorList>
            <person name="Mori T."/>
            <person name="Dohra H."/>
            <person name="Suzuki T."/>
            <person name="Kawagishi H."/>
            <person name="Hirai H."/>
        </authorList>
    </citation>
    <scope>NUCLEOTIDE SEQUENCE [LARGE SCALE GENOMIC DNA]</scope>
    <source>
        <strain evidence="3 4">YK-624</strain>
    </source>
</reference>
<keyword evidence="2" id="KW-0143">Chaperone</keyword>
<dbReference type="PANTHER" id="PTHR33643">
    <property type="entry name" value="UREASE ACCESSORY PROTEIN D"/>
    <property type="match status" value="1"/>
</dbReference>
<evidence type="ECO:0000313" key="4">
    <source>
        <dbReference type="Proteomes" id="UP000703269"/>
    </source>
</evidence>
<dbReference type="GO" id="GO:0016151">
    <property type="term" value="F:nickel cation binding"/>
    <property type="evidence" value="ECO:0007669"/>
    <property type="project" value="InterPro"/>
</dbReference>
<evidence type="ECO:0000256" key="1">
    <source>
        <dbReference type="ARBA" id="ARBA00007177"/>
    </source>
</evidence>